<protein>
    <submittedName>
        <fullName evidence="2">Uncharacterized protein</fullName>
    </submittedName>
</protein>
<evidence type="ECO:0000313" key="2">
    <source>
        <dbReference type="EMBL" id="AKV66217.1"/>
    </source>
</evidence>
<dbReference type="EMBL" id="CP011339">
    <property type="protein sequence ID" value="AKV66217.1"/>
    <property type="molecule type" value="Genomic_DNA"/>
</dbReference>
<sequence>MPPLLRGDQGGTKGGSAPPLLRGDQGGLKAKSVFNLIITSYLV</sequence>
<feature type="region of interest" description="Disordered" evidence="1">
    <location>
        <begin position="1"/>
        <end position="26"/>
    </location>
</feature>
<accession>A0A0K1RWD6</accession>
<gene>
    <name evidence="2" type="ORF">VL20_1030</name>
</gene>
<evidence type="ECO:0000313" key="3">
    <source>
        <dbReference type="Proteomes" id="UP000068167"/>
    </source>
</evidence>
<keyword evidence="3" id="KW-1185">Reference proteome</keyword>
<reference evidence="2 3" key="1">
    <citation type="journal article" date="2016" name="Stand. Genomic Sci.">
        <title>Complete genome sequence and genomic characterization of Microcystis panniformis FACHB 1757 by third-generation sequencing.</title>
        <authorList>
            <person name="Zhang J.Y."/>
            <person name="Guan R."/>
            <person name="Zhang H.J."/>
            <person name="Li H."/>
            <person name="Xiao P."/>
            <person name="Yu G.L."/>
            <person name="Du L."/>
            <person name="Cao D.M."/>
            <person name="Zhu B.C."/>
            <person name="Li R.H."/>
            <person name="Lu Z.H."/>
        </authorList>
    </citation>
    <scope>NUCLEOTIDE SEQUENCE [LARGE SCALE GENOMIC DNA]</scope>
    <source>
        <strain evidence="2 3">FACHB-1757</strain>
    </source>
</reference>
<dbReference type="AlphaFoldDB" id="A0A0K1RWD6"/>
<organism evidence="2 3">
    <name type="scientific">Microcystis panniformis FACHB-1757</name>
    <dbReference type="NCBI Taxonomy" id="1638788"/>
    <lineage>
        <taxon>Bacteria</taxon>
        <taxon>Bacillati</taxon>
        <taxon>Cyanobacteriota</taxon>
        <taxon>Cyanophyceae</taxon>
        <taxon>Oscillatoriophycideae</taxon>
        <taxon>Chroococcales</taxon>
        <taxon>Microcystaceae</taxon>
        <taxon>Microcystis</taxon>
    </lineage>
</organism>
<proteinExistence type="predicted"/>
<dbReference type="KEGG" id="mpk:VL20_1030"/>
<dbReference type="Proteomes" id="UP000068167">
    <property type="component" value="Chromosome"/>
</dbReference>
<dbReference type="PATRIC" id="fig|1638788.3.peg.1032"/>
<evidence type="ECO:0000256" key="1">
    <source>
        <dbReference type="SAM" id="MobiDB-lite"/>
    </source>
</evidence>
<name>A0A0K1RWD6_9CHRO</name>